<comment type="caution">
    <text evidence="2">The sequence shown here is derived from an EMBL/GenBank/DDBJ whole genome shotgun (WGS) entry which is preliminary data.</text>
</comment>
<gene>
    <name evidence="2" type="ORF">ACFQ0V_00365</name>
</gene>
<proteinExistence type="predicted"/>
<keyword evidence="1" id="KW-0812">Transmembrane</keyword>
<organism evidence="2 3">
    <name type="scientific">Savagea faecisuis</name>
    <dbReference type="NCBI Taxonomy" id="1274803"/>
    <lineage>
        <taxon>Bacteria</taxon>
        <taxon>Bacillati</taxon>
        <taxon>Bacillota</taxon>
        <taxon>Bacilli</taxon>
        <taxon>Bacillales</taxon>
        <taxon>Caryophanaceae</taxon>
        <taxon>Savagea</taxon>
    </lineage>
</organism>
<dbReference type="RefSeq" id="WP_381008599.1">
    <property type="nucleotide sequence ID" value="NZ_JBHTJF010000001.1"/>
</dbReference>
<evidence type="ECO:0000313" key="3">
    <source>
        <dbReference type="Proteomes" id="UP001596976"/>
    </source>
</evidence>
<name>A0ABW3GVE3_9BACL</name>
<protein>
    <submittedName>
        <fullName evidence="2">Uncharacterized protein</fullName>
    </submittedName>
</protein>
<keyword evidence="1" id="KW-0472">Membrane</keyword>
<feature type="transmembrane region" description="Helical" evidence="1">
    <location>
        <begin position="32"/>
        <end position="53"/>
    </location>
</feature>
<evidence type="ECO:0000313" key="2">
    <source>
        <dbReference type="EMBL" id="MFD0942243.1"/>
    </source>
</evidence>
<accession>A0ABW3GVE3</accession>
<sequence>MANMKRKIFCTSCKVKKTDSIEELESKMYPKFCIGHIALIATGIFLVGFELFVK</sequence>
<keyword evidence="3" id="KW-1185">Reference proteome</keyword>
<evidence type="ECO:0000256" key="1">
    <source>
        <dbReference type="SAM" id="Phobius"/>
    </source>
</evidence>
<dbReference type="EMBL" id="JBHTJF010000001">
    <property type="protein sequence ID" value="MFD0942243.1"/>
    <property type="molecule type" value="Genomic_DNA"/>
</dbReference>
<dbReference type="Proteomes" id="UP001596976">
    <property type="component" value="Unassembled WGS sequence"/>
</dbReference>
<reference evidence="3" key="1">
    <citation type="journal article" date="2019" name="Int. J. Syst. Evol. Microbiol.">
        <title>The Global Catalogue of Microorganisms (GCM) 10K type strain sequencing project: providing services to taxonomists for standard genome sequencing and annotation.</title>
        <authorList>
            <consortium name="The Broad Institute Genomics Platform"/>
            <consortium name="The Broad Institute Genome Sequencing Center for Infectious Disease"/>
            <person name="Wu L."/>
            <person name="Ma J."/>
        </authorList>
    </citation>
    <scope>NUCLEOTIDE SEQUENCE [LARGE SCALE GENOMIC DNA]</scope>
    <source>
        <strain evidence="3">CCUG 63563</strain>
    </source>
</reference>
<keyword evidence="1" id="KW-1133">Transmembrane helix</keyword>